<sequence length="181" mass="19677">MCLFISILQKKKKQSVYVFVIIRFSREEARRASLTMAQNSGSRWVVGALLVLLAMATLASSAPRGTSRKRDLLNLATIINAYTGRGALDYNDYGCYCGFGGSGTPVDAVDRCCQAHDACYSATSCLIPHLASAKEECHGNTCTCLDPTYTCAYEACHCDVVFGQCLSRAPYVNSHKGYCPN</sequence>
<feature type="disulfide bond" evidence="6">
    <location>
        <begin position="144"/>
        <end position="156"/>
    </location>
</feature>
<evidence type="ECO:0000259" key="9">
    <source>
        <dbReference type="SMART" id="SM00085"/>
    </source>
</evidence>
<name>A0AAV2HBF3_LYMST</name>
<dbReference type="InterPro" id="IPR036444">
    <property type="entry name" value="PLipase_A2_dom_sf"/>
</dbReference>
<keyword evidence="8" id="KW-0378">Hydrolase</keyword>
<dbReference type="GO" id="GO:0047498">
    <property type="term" value="F:calcium-dependent phospholipase A2 activity"/>
    <property type="evidence" value="ECO:0007669"/>
    <property type="project" value="TreeGrafter"/>
</dbReference>
<evidence type="ECO:0000256" key="3">
    <source>
        <dbReference type="ARBA" id="ARBA00023157"/>
    </source>
</evidence>
<dbReference type="PANTHER" id="PTHR11716">
    <property type="entry name" value="PHOSPHOLIPASE A2 FAMILY MEMBER"/>
    <property type="match status" value="1"/>
</dbReference>
<keyword evidence="2 8" id="KW-0964">Secreted</keyword>
<feature type="disulfide bond" evidence="6">
    <location>
        <begin position="112"/>
        <end position="165"/>
    </location>
</feature>
<feature type="binding site" evidence="5">
    <location>
        <position position="96"/>
    </location>
    <ligand>
        <name>Ca(2+)</name>
        <dbReference type="ChEBI" id="CHEBI:29108"/>
    </ligand>
</feature>
<dbReference type="EMBL" id="CAXITT010000047">
    <property type="protein sequence ID" value="CAL1529356.1"/>
    <property type="molecule type" value="Genomic_DNA"/>
</dbReference>
<feature type="active site" evidence="4">
    <location>
        <position position="116"/>
    </location>
</feature>
<evidence type="ECO:0000256" key="1">
    <source>
        <dbReference type="ARBA" id="ARBA00004613"/>
    </source>
</evidence>
<dbReference type="GO" id="GO:0006644">
    <property type="term" value="P:phospholipid metabolic process"/>
    <property type="evidence" value="ECO:0007669"/>
    <property type="project" value="InterPro"/>
</dbReference>
<dbReference type="InterPro" id="IPR016090">
    <property type="entry name" value="PLA2-like_dom"/>
</dbReference>
<gene>
    <name evidence="10" type="ORF">GSLYS_00003511001</name>
</gene>
<keyword evidence="5" id="KW-0479">Metal-binding</keyword>
<dbReference type="GO" id="GO:0016042">
    <property type="term" value="P:lipid catabolic process"/>
    <property type="evidence" value="ECO:0007669"/>
    <property type="project" value="InterPro"/>
</dbReference>
<protein>
    <recommendedName>
        <fullName evidence="8">Phospholipase A2</fullName>
        <ecNumber evidence="8">3.1.1.4</ecNumber>
    </recommendedName>
</protein>
<evidence type="ECO:0000313" key="10">
    <source>
        <dbReference type="EMBL" id="CAL1529356.1"/>
    </source>
</evidence>
<reference evidence="10 11" key="1">
    <citation type="submission" date="2024-04" db="EMBL/GenBank/DDBJ databases">
        <authorList>
            <consortium name="Genoscope - CEA"/>
            <person name="William W."/>
        </authorList>
    </citation>
    <scope>NUCLEOTIDE SEQUENCE [LARGE SCALE GENOMIC DNA]</scope>
</reference>
<dbReference type="PANTHER" id="PTHR11716:SF51">
    <property type="entry name" value="PHOSPHOLIPASE A2"/>
    <property type="match status" value="1"/>
</dbReference>
<dbReference type="SUPFAM" id="SSF48619">
    <property type="entry name" value="Phospholipase A2, PLA2"/>
    <property type="match status" value="1"/>
</dbReference>
<evidence type="ECO:0000256" key="2">
    <source>
        <dbReference type="ARBA" id="ARBA00022525"/>
    </source>
</evidence>
<dbReference type="Pfam" id="PF00068">
    <property type="entry name" value="Phospholip_A2_1"/>
    <property type="match status" value="1"/>
</dbReference>
<dbReference type="InterPro" id="IPR033113">
    <property type="entry name" value="PLA2_histidine"/>
</dbReference>
<dbReference type="GO" id="GO:0050482">
    <property type="term" value="P:arachidonate secretion"/>
    <property type="evidence" value="ECO:0007669"/>
    <property type="project" value="InterPro"/>
</dbReference>
<evidence type="ECO:0000256" key="6">
    <source>
        <dbReference type="PIRSR" id="PIRSR601211-3"/>
    </source>
</evidence>
<comment type="cofactor">
    <cofactor evidence="5">
        <name>Ca(2+)</name>
        <dbReference type="ChEBI" id="CHEBI:29108"/>
    </cofactor>
    <text evidence="5">Binds 1 Ca(2+) ion per subunit.</text>
</comment>
<feature type="binding site" evidence="5">
    <location>
        <position position="117"/>
    </location>
    <ligand>
        <name>Ca(2+)</name>
        <dbReference type="ChEBI" id="CHEBI:29108"/>
    </ligand>
</feature>
<dbReference type="GO" id="GO:0005576">
    <property type="term" value="C:extracellular region"/>
    <property type="evidence" value="ECO:0007669"/>
    <property type="project" value="UniProtKB-SubCell"/>
</dbReference>
<dbReference type="EC" id="3.1.1.4" evidence="8"/>
<evidence type="ECO:0000256" key="7">
    <source>
        <dbReference type="RuleBase" id="RU003654"/>
    </source>
</evidence>
<keyword evidence="5 8" id="KW-0106">Calcium</keyword>
<evidence type="ECO:0000313" key="11">
    <source>
        <dbReference type="Proteomes" id="UP001497497"/>
    </source>
</evidence>
<dbReference type="GO" id="GO:0005509">
    <property type="term" value="F:calcium ion binding"/>
    <property type="evidence" value="ECO:0007669"/>
    <property type="project" value="InterPro"/>
</dbReference>
<dbReference type="AlphaFoldDB" id="A0AAV2HBF3"/>
<keyword evidence="11" id="KW-1185">Reference proteome</keyword>
<feature type="domain" description="Phospholipase A2-like central" evidence="9">
    <location>
        <begin position="71"/>
        <end position="180"/>
    </location>
</feature>
<keyword evidence="8" id="KW-0443">Lipid metabolism</keyword>
<evidence type="ECO:0000256" key="8">
    <source>
        <dbReference type="RuleBase" id="RU361236"/>
    </source>
</evidence>
<dbReference type="GO" id="GO:0005543">
    <property type="term" value="F:phospholipid binding"/>
    <property type="evidence" value="ECO:0007669"/>
    <property type="project" value="TreeGrafter"/>
</dbReference>
<keyword evidence="3 6" id="KW-1015">Disulfide bond</keyword>
<dbReference type="PROSITE" id="PS00118">
    <property type="entry name" value="PA2_HIS"/>
    <property type="match status" value="1"/>
</dbReference>
<feature type="binding site" evidence="5">
    <location>
        <position position="100"/>
    </location>
    <ligand>
        <name>Ca(2+)</name>
        <dbReference type="ChEBI" id="CHEBI:29108"/>
    </ligand>
</feature>
<feature type="disulfide bond" evidence="6">
    <location>
        <begin position="119"/>
        <end position="158"/>
    </location>
</feature>
<comment type="subcellular location">
    <subcellularLocation>
        <location evidence="1 8">Secreted</location>
    </subcellularLocation>
</comment>
<dbReference type="Proteomes" id="UP001497497">
    <property type="component" value="Unassembled WGS sequence"/>
</dbReference>
<accession>A0AAV2HBF3</accession>
<dbReference type="InterPro" id="IPR001211">
    <property type="entry name" value="PLA2"/>
</dbReference>
<feature type="active site" evidence="4">
    <location>
        <position position="159"/>
    </location>
</feature>
<dbReference type="CDD" id="cd00125">
    <property type="entry name" value="PLA2c"/>
    <property type="match status" value="1"/>
</dbReference>
<evidence type="ECO:0000256" key="5">
    <source>
        <dbReference type="PIRSR" id="PIRSR601211-2"/>
    </source>
</evidence>
<feature type="disulfide bond" evidence="6">
    <location>
        <begin position="125"/>
        <end position="151"/>
    </location>
</feature>
<comment type="similarity">
    <text evidence="7">Belongs to the phospholipase A2 family.</text>
</comment>
<feature type="disulfide bond" evidence="6">
    <location>
        <begin position="97"/>
        <end position="113"/>
    </location>
</feature>
<dbReference type="Gene3D" id="1.20.90.10">
    <property type="entry name" value="Phospholipase A2 domain"/>
    <property type="match status" value="1"/>
</dbReference>
<evidence type="ECO:0000256" key="4">
    <source>
        <dbReference type="PIRSR" id="PIRSR601211-1"/>
    </source>
</evidence>
<dbReference type="SMART" id="SM00085">
    <property type="entry name" value="PA2c"/>
    <property type="match status" value="1"/>
</dbReference>
<feature type="binding site" evidence="5">
    <location>
        <position position="98"/>
    </location>
    <ligand>
        <name>Ca(2+)</name>
        <dbReference type="ChEBI" id="CHEBI:29108"/>
    </ligand>
</feature>
<organism evidence="10 11">
    <name type="scientific">Lymnaea stagnalis</name>
    <name type="common">Great pond snail</name>
    <name type="synonym">Helix stagnalis</name>
    <dbReference type="NCBI Taxonomy" id="6523"/>
    <lineage>
        <taxon>Eukaryota</taxon>
        <taxon>Metazoa</taxon>
        <taxon>Spiralia</taxon>
        <taxon>Lophotrochozoa</taxon>
        <taxon>Mollusca</taxon>
        <taxon>Gastropoda</taxon>
        <taxon>Heterobranchia</taxon>
        <taxon>Euthyneura</taxon>
        <taxon>Panpulmonata</taxon>
        <taxon>Hygrophila</taxon>
        <taxon>Lymnaeoidea</taxon>
        <taxon>Lymnaeidae</taxon>
        <taxon>Lymnaea</taxon>
    </lineage>
</organism>
<proteinExistence type="inferred from homology"/>
<comment type="caution">
    <text evidence="10">The sequence shown here is derived from an EMBL/GenBank/DDBJ whole genome shotgun (WGS) entry which is preliminary data.</text>
</comment>
<dbReference type="PRINTS" id="PR00389">
    <property type="entry name" value="PHPHLIPASEA2"/>
</dbReference>
<comment type="catalytic activity">
    <reaction evidence="8">
        <text>a 1,2-diacyl-sn-glycero-3-phosphocholine + H2O = a 1-acyl-sn-glycero-3-phosphocholine + a fatty acid + H(+)</text>
        <dbReference type="Rhea" id="RHEA:15801"/>
        <dbReference type="ChEBI" id="CHEBI:15377"/>
        <dbReference type="ChEBI" id="CHEBI:15378"/>
        <dbReference type="ChEBI" id="CHEBI:28868"/>
        <dbReference type="ChEBI" id="CHEBI:57643"/>
        <dbReference type="ChEBI" id="CHEBI:58168"/>
        <dbReference type="EC" id="3.1.1.4"/>
    </reaction>
</comment>